<evidence type="ECO:0000259" key="13">
    <source>
        <dbReference type="Pfam" id="PF08533"/>
    </source>
</evidence>
<dbReference type="EC" id="3.2.1.23" evidence="3 8"/>
<dbReference type="InterPro" id="IPR013529">
    <property type="entry name" value="Glyco_hydro_42_N"/>
</dbReference>
<evidence type="ECO:0000256" key="6">
    <source>
        <dbReference type="ARBA" id="ARBA00022833"/>
    </source>
</evidence>
<keyword evidence="15" id="KW-1185">Reference proteome</keyword>
<evidence type="ECO:0000256" key="10">
    <source>
        <dbReference type="PIRSR" id="PIRSR001084-2"/>
    </source>
</evidence>
<dbReference type="InterPro" id="IPR003476">
    <property type="entry name" value="Glyco_hydro_42"/>
</dbReference>
<dbReference type="Pfam" id="PF02449">
    <property type="entry name" value="Glyco_hydro_42"/>
    <property type="match status" value="1"/>
</dbReference>
<dbReference type="Gene3D" id="3.20.20.80">
    <property type="entry name" value="Glycosidases"/>
    <property type="match status" value="1"/>
</dbReference>
<feature type="active site" description="Proton donor" evidence="9">
    <location>
        <position position="155"/>
    </location>
</feature>
<comment type="catalytic activity">
    <reaction evidence="1 8">
        <text>Hydrolysis of terminal non-reducing beta-D-galactose residues in beta-D-galactosides.</text>
        <dbReference type="EC" id="3.2.1.23"/>
    </reaction>
</comment>
<evidence type="ECO:0000256" key="8">
    <source>
        <dbReference type="PIRNR" id="PIRNR001084"/>
    </source>
</evidence>
<dbReference type="EMBL" id="BMGR01000006">
    <property type="protein sequence ID" value="GGG03400.1"/>
    <property type="molecule type" value="Genomic_DNA"/>
</dbReference>
<feature type="domain" description="Beta-galactosidase trimerisation" evidence="12">
    <location>
        <begin position="408"/>
        <end position="621"/>
    </location>
</feature>
<evidence type="ECO:0000256" key="7">
    <source>
        <dbReference type="ARBA" id="ARBA00023295"/>
    </source>
</evidence>
<dbReference type="InterPro" id="IPR017853">
    <property type="entry name" value="GH"/>
</dbReference>
<dbReference type="Gene3D" id="3.40.50.880">
    <property type="match status" value="1"/>
</dbReference>
<evidence type="ECO:0000313" key="15">
    <source>
        <dbReference type="Proteomes" id="UP000644756"/>
    </source>
</evidence>
<dbReference type="SUPFAM" id="SSF52317">
    <property type="entry name" value="Class I glutamine amidotransferase-like"/>
    <property type="match status" value="1"/>
</dbReference>
<dbReference type="SUPFAM" id="SSF51445">
    <property type="entry name" value="(Trans)glycosidases"/>
    <property type="match status" value="1"/>
</dbReference>
<dbReference type="GO" id="GO:0046872">
    <property type="term" value="F:metal ion binding"/>
    <property type="evidence" value="ECO:0007669"/>
    <property type="project" value="UniProtKB-KW"/>
</dbReference>
<keyword evidence="6" id="KW-0862">Zinc</keyword>
<dbReference type="GO" id="GO:0006012">
    <property type="term" value="P:galactose metabolic process"/>
    <property type="evidence" value="ECO:0007669"/>
    <property type="project" value="InterPro"/>
</dbReference>
<feature type="binding site" evidence="10">
    <location>
        <position position="154"/>
    </location>
    <ligand>
        <name>substrate</name>
    </ligand>
</feature>
<dbReference type="InterPro" id="IPR013739">
    <property type="entry name" value="Beta_galactosidase_C"/>
</dbReference>
<comment type="similarity">
    <text evidence="2 8">Belongs to the glycosyl hydrolase 42 family.</text>
</comment>
<evidence type="ECO:0000256" key="9">
    <source>
        <dbReference type="PIRSR" id="PIRSR001084-1"/>
    </source>
</evidence>
<dbReference type="AlphaFoldDB" id="A0A917CZJ1"/>
<dbReference type="GO" id="GO:0004565">
    <property type="term" value="F:beta-galactosidase activity"/>
    <property type="evidence" value="ECO:0007669"/>
    <property type="project" value="UniProtKB-EC"/>
</dbReference>
<dbReference type="Proteomes" id="UP000644756">
    <property type="component" value="Unassembled WGS sequence"/>
</dbReference>
<dbReference type="GO" id="GO:0009341">
    <property type="term" value="C:beta-galactosidase complex"/>
    <property type="evidence" value="ECO:0007669"/>
    <property type="project" value="InterPro"/>
</dbReference>
<keyword evidence="5 8" id="KW-0378">Hydrolase</keyword>
<name>A0A917CZJ1_9BACL</name>
<comment type="caution">
    <text evidence="14">The sequence shown here is derived from an EMBL/GenBank/DDBJ whole genome shotgun (WGS) entry which is preliminary data.</text>
</comment>
<dbReference type="RefSeq" id="WP_188530991.1">
    <property type="nucleotide sequence ID" value="NZ_BMGR01000006.1"/>
</dbReference>
<keyword evidence="4" id="KW-0479">Metal-binding</keyword>
<evidence type="ECO:0000256" key="3">
    <source>
        <dbReference type="ARBA" id="ARBA00012756"/>
    </source>
</evidence>
<evidence type="ECO:0000259" key="12">
    <source>
        <dbReference type="Pfam" id="PF08532"/>
    </source>
</evidence>
<dbReference type="Pfam" id="PF08533">
    <property type="entry name" value="Glyco_hydro_42C"/>
    <property type="match status" value="1"/>
</dbReference>
<evidence type="ECO:0000313" key="14">
    <source>
        <dbReference type="EMBL" id="GGG03400.1"/>
    </source>
</evidence>
<dbReference type="Gene3D" id="2.60.40.1180">
    <property type="entry name" value="Golgi alpha-mannosidase II"/>
    <property type="match status" value="1"/>
</dbReference>
<proteinExistence type="inferred from homology"/>
<evidence type="ECO:0000256" key="2">
    <source>
        <dbReference type="ARBA" id="ARBA00005940"/>
    </source>
</evidence>
<feature type="domain" description="Glycoside hydrolase family 42 N-terminal" evidence="11">
    <location>
        <begin position="19"/>
        <end position="396"/>
    </location>
</feature>
<evidence type="ECO:0000259" key="11">
    <source>
        <dbReference type="Pfam" id="PF02449"/>
    </source>
</evidence>
<sequence length="696" mass="79487">MTKSAAKSIGLNQLQLGVCYYPEHWPESMWEDDFRRMRELNLSIIRVAEFAWSIFEPEEGEFRFELFDRVLDLAGKYGLKVIMGTPTATPPAWLTQRYPEVLNMSLEGVTYQHGARRHYNYSSPKYRELCARITERMAEHYRDHPAVVGWQIDNELNCEINIFYSDADHAAFREWLKVKYGSLAKLNEAWGAVFWNQTYTDWQQVHLTRPTVSNSPNPHQALDEKRFISDNAISFAKLQADILREKAPNHWVTTNGMFGHLDSHELTDRTLDFFSYDSYPQFSTIFPGNDENPLLDRAWSLNLTHTRSVSPNFCVMEQQSGPGGWVNRIEMASPRPGQMRLWTYQSIMHGTDMLLYFRWRTATVGTEIYWHGINDYHNRPNRRVRELRQISQELASLGSSIAGTKYRAEIAILRDYDNLWDGELDNWHGPLDKQSVRSWFKQLQYRHIPVDVLYLRKHTAVEDLLAYKTLIYPHAAIMTDQTAQLLTEFARRGGKIIFGARTGYKNTDGHCNMAPFPGPVADLCGITVTDFTLIKGTVQPALLKWSAAPEVSWNVEMSEMKAEGFNDILQVEDPSVEIVAAYASDYYAGAPALTRRKQGQGEAWYYGAAFSEPVVDALIGLLGLQSPLAGWVLLPPQVETGIRSSGETDYIFLLNYGANPAEIKLAQETNELLGGETLNGHVEMPPYGVLILQRKK</sequence>
<accession>A0A917CZJ1</accession>
<feature type="domain" description="Beta-galactosidase C-terminal" evidence="13">
    <location>
        <begin position="638"/>
        <end position="694"/>
    </location>
</feature>
<keyword evidence="7 8" id="KW-0326">Glycosidase</keyword>
<evidence type="ECO:0000256" key="5">
    <source>
        <dbReference type="ARBA" id="ARBA00022801"/>
    </source>
</evidence>
<dbReference type="InterPro" id="IPR029062">
    <property type="entry name" value="Class_I_gatase-like"/>
</dbReference>
<reference evidence="14" key="2">
    <citation type="submission" date="2020-09" db="EMBL/GenBank/DDBJ databases">
        <authorList>
            <person name="Sun Q."/>
            <person name="Zhou Y."/>
        </authorList>
    </citation>
    <scope>NUCLEOTIDE SEQUENCE</scope>
    <source>
        <strain evidence="14">CGMCC 1.12987</strain>
    </source>
</reference>
<dbReference type="Pfam" id="PF08532">
    <property type="entry name" value="Glyco_hydro_42M"/>
    <property type="match status" value="1"/>
</dbReference>
<feature type="binding site" evidence="10">
    <location>
        <position position="116"/>
    </location>
    <ligand>
        <name>substrate</name>
    </ligand>
</feature>
<dbReference type="CDD" id="cd03143">
    <property type="entry name" value="A4_beta-galactosidase_middle_domain"/>
    <property type="match status" value="1"/>
</dbReference>
<protein>
    <recommendedName>
        <fullName evidence="3 8">Beta-galactosidase</fullName>
        <shortName evidence="8">Beta-gal</shortName>
        <ecNumber evidence="3 8">3.2.1.23</ecNumber>
    </recommendedName>
</protein>
<gene>
    <name evidence="14" type="ORF">GCM10010916_20620</name>
</gene>
<dbReference type="PIRSF" id="PIRSF001084">
    <property type="entry name" value="B-galactosidase"/>
    <property type="match status" value="1"/>
</dbReference>
<organism evidence="14 15">
    <name type="scientific">Paenibacillus abyssi</name>
    <dbReference type="NCBI Taxonomy" id="1340531"/>
    <lineage>
        <taxon>Bacteria</taxon>
        <taxon>Bacillati</taxon>
        <taxon>Bacillota</taxon>
        <taxon>Bacilli</taxon>
        <taxon>Bacillales</taxon>
        <taxon>Paenibacillaceae</taxon>
        <taxon>Paenibacillus</taxon>
    </lineage>
</organism>
<reference evidence="14" key="1">
    <citation type="journal article" date="2014" name="Int. J. Syst. Evol. Microbiol.">
        <title>Complete genome sequence of Corynebacterium casei LMG S-19264T (=DSM 44701T), isolated from a smear-ripened cheese.</title>
        <authorList>
            <consortium name="US DOE Joint Genome Institute (JGI-PGF)"/>
            <person name="Walter F."/>
            <person name="Albersmeier A."/>
            <person name="Kalinowski J."/>
            <person name="Ruckert C."/>
        </authorList>
    </citation>
    <scope>NUCLEOTIDE SEQUENCE</scope>
    <source>
        <strain evidence="14">CGMCC 1.12987</strain>
    </source>
</reference>
<evidence type="ECO:0000256" key="4">
    <source>
        <dbReference type="ARBA" id="ARBA00022723"/>
    </source>
</evidence>
<dbReference type="PANTHER" id="PTHR36447:SF2">
    <property type="entry name" value="BETA-GALACTOSIDASE YESZ"/>
    <property type="match status" value="1"/>
</dbReference>
<evidence type="ECO:0000256" key="1">
    <source>
        <dbReference type="ARBA" id="ARBA00001412"/>
    </source>
</evidence>
<dbReference type="PANTHER" id="PTHR36447">
    <property type="entry name" value="BETA-GALACTOSIDASE GANA"/>
    <property type="match status" value="1"/>
</dbReference>
<feature type="active site" description="Nucleophile" evidence="9">
    <location>
        <position position="317"/>
    </location>
</feature>
<feature type="binding site" evidence="10">
    <location>
        <position position="325"/>
    </location>
    <ligand>
        <name>substrate</name>
    </ligand>
</feature>
<dbReference type="InterPro" id="IPR013780">
    <property type="entry name" value="Glyco_hydro_b"/>
</dbReference>
<dbReference type="InterPro" id="IPR013738">
    <property type="entry name" value="Beta_galactosidase_Trimer"/>
</dbReference>